<evidence type="ECO:0000313" key="1">
    <source>
        <dbReference type="EMBL" id="MCI35257.1"/>
    </source>
</evidence>
<dbReference type="EMBL" id="LXQA010221702">
    <property type="protein sequence ID" value="MCI35257.1"/>
    <property type="molecule type" value="Genomic_DNA"/>
</dbReference>
<proteinExistence type="predicted"/>
<reference evidence="1 2" key="1">
    <citation type="journal article" date="2018" name="Front. Plant Sci.">
        <title>Red Clover (Trifolium pratense) and Zigzag Clover (T. medium) - A Picture of Genomic Similarities and Differences.</title>
        <authorList>
            <person name="Dluhosova J."/>
            <person name="Istvanek J."/>
            <person name="Nedelnik J."/>
            <person name="Repkova J."/>
        </authorList>
    </citation>
    <scope>NUCLEOTIDE SEQUENCE [LARGE SCALE GENOMIC DNA]</scope>
    <source>
        <strain evidence="2">cv. 10/8</strain>
        <tissue evidence="1">Leaf</tissue>
    </source>
</reference>
<sequence>NEFCHVWAYGDVPNVAIDQDIVTLPFTLTTGTDAGNTFSDMATLQMSLSYRHGDTANVAILQAWRH</sequence>
<name>A0A392RGB7_9FABA</name>
<keyword evidence="2" id="KW-1185">Reference proteome</keyword>
<dbReference type="AlphaFoldDB" id="A0A392RGB7"/>
<comment type="caution">
    <text evidence="1">The sequence shown here is derived from an EMBL/GenBank/DDBJ whole genome shotgun (WGS) entry which is preliminary data.</text>
</comment>
<evidence type="ECO:0000313" key="2">
    <source>
        <dbReference type="Proteomes" id="UP000265520"/>
    </source>
</evidence>
<organism evidence="1 2">
    <name type="scientific">Trifolium medium</name>
    <dbReference type="NCBI Taxonomy" id="97028"/>
    <lineage>
        <taxon>Eukaryota</taxon>
        <taxon>Viridiplantae</taxon>
        <taxon>Streptophyta</taxon>
        <taxon>Embryophyta</taxon>
        <taxon>Tracheophyta</taxon>
        <taxon>Spermatophyta</taxon>
        <taxon>Magnoliopsida</taxon>
        <taxon>eudicotyledons</taxon>
        <taxon>Gunneridae</taxon>
        <taxon>Pentapetalae</taxon>
        <taxon>rosids</taxon>
        <taxon>fabids</taxon>
        <taxon>Fabales</taxon>
        <taxon>Fabaceae</taxon>
        <taxon>Papilionoideae</taxon>
        <taxon>50 kb inversion clade</taxon>
        <taxon>NPAAA clade</taxon>
        <taxon>Hologalegina</taxon>
        <taxon>IRL clade</taxon>
        <taxon>Trifolieae</taxon>
        <taxon>Trifolium</taxon>
    </lineage>
</organism>
<dbReference type="Proteomes" id="UP000265520">
    <property type="component" value="Unassembled WGS sequence"/>
</dbReference>
<protein>
    <submittedName>
        <fullName evidence="1">Uncharacterized protein</fullName>
    </submittedName>
</protein>
<feature type="non-terminal residue" evidence="1">
    <location>
        <position position="1"/>
    </location>
</feature>
<accession>A0A392RGB7</accession>